<accession>A0A1C7NSF9</accession>
<evidence type="ECO:0000256" key="1">
    <source>
        <dbReference type="ARBA" id="ARBA00012552"/>
    </source>
</evidence>
<dbReference type="SMART" id="SM00490">
    <property type="entry name" value="HELICc"/>
    <property type="match status" value="1"/>
</dbReference>
<evidence type="ECO:0000256" key="4">
    <source>
        <dbReference type="ARBA" id="ARBA00022806"/>
    </source>
</evidence>
<dbReference type="EMBL" id="LUGH01000010">
    <property type="protein sequence ID" value="OBZ91506.1"/>
    <property type="molecule type" value="Genomic_DNA"/>
</dbReference>
<keyword evidence="5" id="KW-0067">ATP-binding</keyword>
<dbReference type="InterPro" id="IPR027417">
    <property type="entry name" value="P-loop_NTPase"/>
</dbReference>
<dbReference type="EC" id="3.6.4.13" evidence="1"/>
<dbReference type="Gene3D" id="3.40.50.300">
    <property type="entry name" value="P-loop containing nucleotide triphosphate hydrolases"/>
    <property type="match status" value="2"/>
</dbReference>
<evidence type="ECO:0000259" key="9">
    <source>
        <dbReference type="PROSITE" id="PS51195"/>
    </source>
</evidence>
<evidence type="ECO:0000259" key="7">
    <source>
        <dbReference type="PROSITE" id="PS51192"/>
    </source>
</evidence>
<keyword evidence="3" id="KW-0378">Hydrolase</keyword>
<dbReference type="CDD" id="cd18787">
    <property type="entry name" value="SF2_C_DEAD"/>
    <property type="match status" value="1"/>
</dbReference>
<dbReference type="CDD" id="cd17963">
    <property type="entry name" value="DEADc_DDX19_DDX25"/>
    <property type="match status" value="1"/>
</dbReference>
<dbReference type="Proteomes" id="UP000093000">
    <property type="component" value="Unassembled WGS sequence"/>
</dbReference>
<dbReference type="AlphaFoldDB" id="A0A1C7NSF9"/>
<dbReference type="OrthoDB" id="10265785at2759"/>
<dbReference type="PROSITE" id="PS51195">
    <property type="entry name" value="Q_MOTIF"/>
    <property type="match status" value="1"/>
</dbReference>
<protein>
    <recommendedName>
        <fullName evidence="1">RNA helicase</fullName>
        <ecNumber evidence="1">3.6.4.13</ecNumber>
    </recommendedName>
</protein>
<comment type="caution">
    <text evidence="10">The sequence shown here is derived from an EMBL/GenBank/DDBJ whole genome shotgun (WGS) entry which is preliminary data.</text>
</comment>
<evidence type="ECO:0000256" key="3">
    <source>
        <dbReference type="ARBA" id="ARBA00022801"/>
    </source>
</evidence>
<dbReference type="InterPro" id="IPR011545">
    <property type="entry name" value="DEAD/DEAH_box_helicase_dom"/>
</dbReference>
<name>A0A1C7NSF9_9FUNG</name>
<keyword evidence="2" id="KW-0547">Nucleotide-binding</keyword>
<evidence type="ECO:0000313" key="11">
    <source>
        <dbReference type="Proteomes" id="UP000093000"/>
    </source>
</evidence>
<feature type="domain" description="Helicase C-terminal" evidence="8">
    <location>
        <begin position="256"/>
        <end position="404"/>
    </location>
</feature>
<dbReference type="Pfam" id="PF00271">
    <property type="entry name" value="Helicase_C"/>
    <property type="match status" value="1"/>
</dbReference>
<evidence type="ECO:0000313" key="10">
    <source>
        <dbReference type="EMBL" id="OBZ91506.1"/>
    </source>
</evidence>
<dbReference type="GO" id="GO:0005524">
    <property type="term" value="F:ATP binding"/>
    <property type="evidence" value="ECO:0007669"/>
    <property type="project" value="UniProtKB-KW"/>
</dbReference>
<feature type="short sequence motif" description="Q motif" evidence="6">
    <location>
        <begin position="24"/>
        <end position="52"/>
    </location>
</feature>
<evidence type="ECO:0000256" key="5">
    <source>
        <dbReference type="ARBA" id="ARBA00022840"/>
    </source>
</evidence>
<dbReference type="PROSITE" id="PS51192">
    <property type="entry name" value="HELICASE_ATP_BIND_1"/>
    <property type="match status" value="1"/>
</dbReference>
<dbReference type="SMART" id="SM00487">
    <property type="entry name" value="DEXDc"/>
    <property type="match status" value="1"/>
</dbReference>
<dbReference type="SUPFAM" id="SSF52540">
    <property type="entry name" value="P-loop containing nucleoside triphosphate hydrolases"/>
    <property type="match status" value="1"/>
</dbReference>
<dbReference type="GO" id="GO:0003724">
    <property type="term" value="F:RNA helicase activity"/>
    <property type="evidence" value="ECO:0007669"/>
    <property type="project" value="UniProtKB-EC"/>
</dbReference>
<feature type="domain" description="DEAD-box RNA helicase Q" evidence="9">
    <location>
        <begin position="24"/>
        <end position="52"/>
    </location>
</feature>
<feature type="domain" description="Helicase ATP-binding" evidence="7">
    <location>
        <begin position="57"/>
        <end position="225"/>
    </location>
</feature>
<dbReference type="InParanoid" id="A0A1C7NSF9"/>
<dbReference type="InterPro" id="IPR001650">
    <property type="entry name" value="Helicase_C-like"/>
</dbReference>
<dbReference type="GO" id="GO:0003676">
    <property type="term" value="F:nucleic acid binding"/>
    <property type="evidence" value="ECO:0007669"/>
    <property type="project" value="InterPro"/>
</dbReference>
<sequence length="413" mass="46944">MSNDDFDFQVTTADTNQSILYSDKTFESIGLHPNLVKGAYSMHFSIPSKIQAEAIPHLLHDPPRNLIAQAKNGTGKSVAYILAMLQRTDETKHCPQALCILPTRELARQVYEVATSLAKFTSINLSLVLRDTPNRRMEIHDHIVIGTAGSVRDSVLRKRIGVDQLKMLVLDEADQMLDMEGFRSDAMRIKRETKMPTTQFVLFSATYPHRVRDFALTFAPDANTILMREEELALENVAQFYLDCDDVYQKYEAVCDIYGLLTVSQSVIFCKTRASADTMAARMTEQGHNVRCLHGGMDPGARDKMMDDFRNGEFKVLVATNMIARGIDISQVSMVVNYDLPIDQDGNPDVEAYLHRVGRTGRFGRKGVSVNLIHDRQSWEEMTFIERHFQIRMNRIPPNDLEEAEKIIKDHLR</sequence>
<keyword evidence="11" id="KW-1185">Reference proteome</keyword>
<dbReference type="GO" id="GO:0016787">
    <property type="term" value="F:hydrolase activity"/>
    <property type="evidence" value="ECO:0007669"/>
    <property type="project" value="UniProtKB-KW"/>
</dbReference>
<dbReference type="PROSITE" id="PS51194">
    <property type="entry name" value="HELICASE_CTER"/>
    <property type="match status" value="1"/>
</dbReference>
<organism evidence="10 11">
    <name type="scientific">Choanephora cucurbitarum</name>
    <dbReference type="NCBI Taxonomy" id="101091"/>
    <lineage>
        <taxon>Eukaryota</taxon>
        <taxon>Fungi</taxon>
        <taxon>Fungi incertae sedis</taxon>
        <taxon>Mucoromycota</taxon>
        <taxon>Mucoromycotina</taxon>
        <taxon>Mucoromycetes</taxon>
        <taxon>Mucorales</taxon>
        <taxon>Mucorineae</taxon>
        <taxon>Choanephoraceae</taxon>
        <taxon>Choanephoroideae</taxon>
        <taxon>Choanephora</taxon>
    </lineage>
</organism>
<proteinExistence type="predicted"/>
<dbReference type="InterPro" id="IPR014014">
    <property type="entry name" value="RNA_helicase_DEAD_Q_motif"/>
</dbReference>
<dbReference type="InterPro" id="IPR014001">
    <property type="entry name" value="Helicase_ATP-bd"/>
</dbReference>
<dbReference type="Pfam" id="PF00270">
    <property type="entry name" value="DEAD"/>
    <property type="match status" value="1"/>
</dbReference>
<evidence type="ECO:0000256" key="2">
    <source>
        <dbReference type="ARBA" id="ARBA00022741"/>
    </source>
</evidence>
<gene>
    <name evidence="10" type="primary">DBP5</name>
    <name evidence="10" type="ORF">A0J61_00476</name>
</gene>
<reference evidence="10 11" key="1">
    <citation type="submission" date="2016-03" db="EMBL/GenBank/DDBJ databases">
        <title>Choanephora cucurbitarum.</title>
        <authorList>
            <person name="Min B."/>
            <person name="Park H."/>
            <person name="Park J.-H."/>
            <person name="Shin H.-D."/>
            <person name="Choi I.-G."/>
        </authorList>
    </citation>
    <scope>NUCLEOTIDE SEQUENCE [LARGE SCALE GENOMIC DNA]</scope>
    <source>
        <strain evidence="10 11">KUS-F28377</strain>
    </source>
</reference>
<dbReference type="STRING" id="101091.A0A1C7NSF9"/>
<evidence type="ECO:0000256" key="6">
    <source>
        <dbReference type="PROSITE-ProRule" id="PRU00552"/>
    </source>
</evidence>
<keyword evidence="4 10" id="KW-0347">Helicase</keyword>
<dbReference type="PANTHER" id="PTHR47958">
    <property type="entry name" value="ATP-DEPENDENT RNA HELICASE DBP3"/>
    <property type="match status" value="1"/>
</dbReference>
<evidence type="ECO:0000259" key="8">
    <source>
        <dbReference type="PROSITE" id="PS51194"/>
    </source>
</evidence>